<dbReference type="EMBL" id="CAEZSG010000069">
    <property type="protein sequence ID" value="CAB4537267.1"/>
    <property type="molecule type" value="Genomic_DNA"/>
</dbReference>
<feature type="transmembrane region" description="Helical" evidence="7">
    <location>
        <begin position="7"/>
        <end position="29"/>
    </location>
</feature>
<evidence type="ECO:0000256" key="4">
    <source>
        <dbReference type="ARBA" id="ARBA00022989"/>
    </source>
</evidence>
<evidence type="ECO:0000256" key="6">
    <source>
        <dbReference type="ARBA" id="ARBA00047816"/>
    </source>
</evidence>
<evidence type="ECO:0000256" key="1">
    <source>
        <dbReference type="ARBA" id="ARBA00004651"/>
    </source>
</evidence>
<feature type="transmembrane region" description="Helical" evidence="7">
    <location>
        <begin position="35"/>
        <end position="57"/>
    </location>
</feature>
<dbReference type="GO" id="GO:0004129">
    <property type="term" value="F:cytochrome-c oxidase activity"/>
    <property type="evidence" value="ECO:0007669"/>
    <property type="project" value="UniProtKB-EC"/>
</dbReference>
<evidence type="ECO:0000256" key="7">
    <source>
        <dbReference type="SAM" id="Phobius"/>
    </source>
</evidence>
<dbReference type="Pfam" id="PF12270">
    <property type="entry name" value="Cyt_c_ox_IV"/>
    <property type="match status" value="1"/>
</dbReference>
<keyword evidence="3 7" id="KW-0812">Transmembrane</keyword>
<dbReference type="InterPro" id="IPR021050">
    <property type="entry name" value="Cyt_c_oxidase_su4_actinobac"/>
</dbReference>
<evidence type="ECO:0000313" key="8">
    <source>
        <dbReference type="EMBL" id="CAB4537267.1"/>
    </source>
</evidence>
<dbReference type="GO" id="GO:0022900">
    <property type="term" value="P:electron transport chain"/>
    <property type="evidence" value="ECO:0007669"/>
    <property type="project" value="InterPro"/>
</dbReference>
<reference evidence="8" key="1">
    <citation type="submission" date="2020-05" db="EMBL/GenBank/DDBJ databases">
        <authorList>
            <person name="Chiriac C."/>
            <person name="Salcher M."/>
            <person name="Ghai R."/>
            <person name="Kavagutti S V."/>
        </authorList>
    </citation>
    <scope>NUCLEOTIDE SEQUENCE</scope>
</reference>
<proteinExistence type="predicted"/>
<gene>
    <name evidence="8" type="ORF">UFOPK1413_00549</name>
</gene>
<accession>A0A6J6BF22</accession>
<keyword evidence="4 7" id="KW-1133">Transmembrane helix</keyword>
<name>A0A6J6BF22_9ZZZZ</name>
<keyword evidence="2" id="KW-1003">Cell membrane</keyword>
<evidence type="ECO:0000256" key="5">
    <source>
        <dbReference type="ARBA" id="ARBA00023136"/>
    </source>
</evidence>
<dbReference type="GO" id="GO:0005886">
    <property type="term" value="C:plasma membrane"/>
    <property type="evidence" value="ECO:0007669"/>
    <property type="project" value="UniProtKB-SubCell"/>
</dbReference>
<comment type="catalytic activity">
    <reaction evidence="6">
        <text>4 Fe(II)-[cytochrome c] + O2 + 8 H(+)(in) = 4 Fe(III)-[cytochrome c] + 2 H2O + 4 H(+)(out)</text>
        <dbReference type="Rhea" id="RHEA:11436"/>
        <dbReference type="Rhea" id="RHEA-COMP:10350"/>
        <dbReference type="Rhea" id="RHEA-COMP:14399"/>
        <dbReference type="ChEBI" id="CHEBI:15377"/>
        <dbReference type="ChEBI" id="CHEBI:15378"/>
        <dbReference type="ChEBI" id="CHEBI:15379"/>
        <dbReference type="ChEBI" id="CHEBI:29033"/>
        <dbReference type="ChEBI" id="CHEBI:29034"/>
        <dbReference type="EC" id="7.1.1.9"/>
    </reaction>
</comment>
<dbReference type="AlphaFoldDB" id="A0A6J6BF22"/>
<evidence type="ECO:0000256" key="3">
    <source>
        <dbReference type="ARBA" id="ARBA00022692"/>
    </source>
</evidence>
<feature type="transmembrane region" description="Helical" evidence="7">
    <location>
        <begin position="111"/>
        <end position="130"/>
    </location>
</feature>
<feature type="transmembrane region" description="Helical" evidence="7">
    <location>
        <begin position="85"/>
        <end position="105"/>
    </location>
</feature>
<organism evidence="8">
    <name type="scientific">freshwater metagenome</name>
    <dbReference type="NCBI Taxonomy" id="449393"/>
    <lineage>
        <taxon>unclassified sequences</taxon>
        <taxon>metagenomes</taxon>
        <taxon>ecological metagenomes</taxon>
    </lineage>
</organism>
<keyword evidence="5 7" id="KW-0472">Membrane</keyword>
<sequence length="139" mass="15604">MPTNTKLFLWLAVFFLFFSVVYPTWIYLAGSPIEWVGTLAIPLTMIMFLLLGGFLYINLRRQAGGTLPEDSVVADVDDGDTEMGFYLPWSWWPFFAGAAGGVAMLAMSVGIWLALFSLGLVLITFIGWFFEPVRGAYRR</sequence>
<comment type="subcellular location">
    <subcellularLocation>
        <location evidence="1">Cell membrane</location>
        <topology evidence="1">Multi-pass membrane protein</topology>
    </subcellularLocation>
</comment>
<evidence type="ECO:0000256" key="2">
    <source>
        <dbReference type="ARBA" id="ARBA00022475"/>
    </source>
</evidence>
<protein>
    <submittedName>
        <fullName evidence="8">Unannotated protein</fullName>
    </submittedName>
</protein>